<evidence type="ECO:0000313" key="4">
    <source>
        <dbReference type="Proteomes" id="UP000075260"/>
    </source>
</evidence>
<evidence type="ECO:0000313" key="3">
    <source>
        <dbReference type="EMBL" id="KYF66557.1"/>
    </source>
</evidence>
<organism evidence="3 4">
    <name type="scientific">Sorangium cellulosum</name>
    <name type="common">Polyangium cellulosum</name>
    <dbReference type="NCBI Taxonomy" id="56"/>
    <lineage>
        <taxon>Bacteria</taxon>
        <taxon>Pseudomonadati</taxon>
        <taxon>Myxococcota</taxon>
        <taxon>Polyangia</taxon>
        <taxon>Polyangiales</taxon>
        <taxon>Polyangiaceae</taxon>
        <taxon>Sorangium</taxon>
    </lineage>
</organism>
<dbReference type="OrthoDB" id="9800877at2"/>
<feature type="region of interest" description="Disordered" evidence="1">
    <location>
        <begin position="73"/>
        <end position="93"/>
    </location>
</feature>
<name>A0A150QEY4_SORCE</name>
<proteinExistence type="predicted"/>
<comment type="caution">
    <text evidence="3">The sequence shown here is derived from an EMBL/GenBank/DDBJ whole genome shotgun (WGS) entry which is preliminary data.</text>
</comment>
<accession>A0A150QEY4</accession>
<sequence>MRAFACPAPASSHAESRGSQEQPAFPPAAGSVFGREHGEPLIVQEHEALGVPADTSFKQNPFVDGALVRCTPEPSAAEDSGGPVKIAPLPESPIDRGLADPSLLAHLFVHKLDDHAPYYGQETESELHGFRSGRGNMARWQYDCGGITMRIADAMWSDALSDPGEK</sequence>
<reference evidence="3 4" key="1">
    <citation type="submission" date="2014-02" db="EMBL/GenBank/DDBJ databases">
        <title>The small core and large imbalanced accessory genome model reveals a collaborative survival strategy of Sorangium cellulosum strains in nature.</title>
        <authorList>
            <person name="Han K."/>
            <person name="Peng R."/>
            <person name="Blom J."/>
            <person name="Li Y.-Z."/>
        </authorList>
    </citation>
    <scope>NUCLEOTIDE SEQUENCE [LARGE SCALE GENOMIC DNA]</scope>
    <source>
        <strain evidence="3 4">So0008-312</strain>
    </source>
</reference>
<gene>
    <name evidence="3" type="ORF">BE15_30740</name>
</gene>
<protein>
    <recommendedName>
        <fullName evidence="2">Transposase IS66 central domain-containing protein</fullName>
    </recommendedName>
</protein>
<feature type="domain" description="Transposase IS66 central" evidence="2">
    <location>
        <begin position="96"/>
        <end position="158"/>
    </location>
</feature>
<dbReference type="InterPro" id="IPR004291">
    <property type="entry name" value="Transposase_IS66_central"/>
</dbReference>
<feature type="region of interest" description="Disordered" evidence="1">
    <location>
        <begin position="1"/>
        <end position="37"/>
    </location>
</feature>
<dbReference type="Pfam" id="PF03050">
    <property type="entry name" value="DDE_Tnp_IS66"/>
    <property type="match status" value="1"/>
</dbReference>
<evidence type="ECO:0000259" key="2">
    <source>
        <dbReference type="Pfam" id="PF03050"/>
    </source>
</evidence>
<evidence type="ECO:0000256" key="1">
    <source>
        <dbReference type="SAM" id="MobiDB-lite"/>
    </source>
</evidence>
<dbReference type="Proteomes" id="UP000075260">
    <property type="component" value="Unassembled WGS sequence"/>
</dbReference>
<dbReference type="AlphaFoldDB" id="A0A150QEY4"/>
<dbReference type="EMBL" id="JEMA01000732">
    <property type="protein sequence ID" value="KYF66557.1"/>
    <property type="molecule type" value="Genomic_DNA"/>
</dbReference>